<dbReference type="EC" id="2.3.2.6" evidence="10 15"/>
<evidence type="ECO:0000256" key="3">
    <source>
        <dbReference type="ARBA" id="ARBA00022679"/>
    </source>
</evidence>
<evidence type="ECO:0000256" key="7">
    <source>
        <dbReference type="ARBA" id="ARBA00051538"/>
    </source>
</evidence>
<dbReference type="EMBL" id="AAVT01000002">
    <property type="protein sequence ID" value="EAW32026.1"/>
    <property type="molecule type" value="Genomic_DNA"/>
</dbReference>
<comment type="similarity">
    <text evidence="9 15">Belongs to the L/F-transferase family.</text>
</comment>
<dbReference type="HAMAP" id="MF_00688">
    <property type="entry name" value="Leu_Phe_trans"/>
    <property type="match status" value="1"/>
</dbReference>
<comment type="caution">
    <text evidence="16">The sequence shown here is derived from an EMBL/GenBank/DDBJ whole genome shotgun (WGS) entry which is preliminary data.</text>
</comment>
<evidence type="ECO:0000313" key="17">
    <source>
        <dbReference type="Proteomes" id="UP000004931"/>
    </source>
</evidence>
<evidence type="ECO:0000313" key="16">
    <source>
        <dbReference type="EMBL" id="EAW32026.1"/>
    </source>
</evidence>
<dbReference type="PANTHER" id="PTHR30098">
    <property type="entry name" value="LEUCYL/PHENYLALANYL-TRNA--PROTEIN TRANSFERASE"/>
    <property type="match status" value="1"/>
</dbReference>
<evidence type="ECO:0000256" key="2">
    <source>
        <dbReference type="ARBA" id="ARBA00022490"/>
    </source>
</evidence>
<dbReference type="SUPFAM" id="SSF55729">
    <property type="entry name" value="Acyl-CoA N-acyltransferases (Nat)"/>
    <property type="match status" value="1"/>
</dbReference>
<accession>A0YBU6</accession>
<reference evidence="16 17" key="1">
    <citation type="journal article" date="2010" name="J. Bacteriol.">
        <title>Genome sequence of the oligotrophic marine Gammaproteobacterium HTCC2143, isolated from the Oregon Coast.</title>
        <authorList>
            <person name="Oh H.M."/>
            <person name="Kang I."/>
            <person name="Ferriera S."/>
            <person name="Giovannoni S.J."/>
            <person name="Cho J.C."/>
        </authorList>
    </citation>
    <scope>NUCLEOTIDE SEQUENCE [LARGE SCALE GENOMIC DNA]</scope>
    <source>
        <strain evidence="16 17">HTCC2143</strain>
    </source>
</reference>
<dbReference type="Pfam" id="PF03588">
    <property type="entry name" value="Leu_Phe_trans"/>
    <property type="match status" value="1"/>
</dbReference>
<comment type="catalytic activity">
    <reaction evidence="5 15">
        <text>L-phenylalanyl-tRNA(Phe) + an N-terminal L-alpha-aminoacyl-[protein] = an N-terminal L-phenylalanyl-L-alpha-aminoacyl-[protein] + tRNA(Phe)</text>
        <dbReference type="Rhea" id="RHEA:43632"/>
        <dbReference type="Rhea" id="RHEA-COMP:9668"/>
        <dbReference type="Rhea" id="RHEA-COMP:9699"/>
        <dbReference type="Rhea" id="RHEA-COMP:10636"/>
        <dbReference type="Rhea" id="RHEA-COMP:10637"/>
        <dbReference type="ChEBI" id="CHEBI:78442"/>
        <dbReference type="ChEBI" id="CHEBI:78531"/>
        <dbReference type="ChEBI" id="CHEBI:78597"/>
        <dbReference type="ChEBI" id="CHEBI:83561"/>
        <dbReference type="EC" id="2.3.2.6"/>
    </reaction>
</comment>
<dbReference type="InterPro" id="IPR004616">
    <property type="entry name" value="Leu/Phe-tRNA_Trfase"/>
</dbReference>
<dbReference type="AlphaFoldDB" id="A0YBU6"/>
<dbReference type="NCBIfam" id="TIGR00667">
    <property type="entry name" value="aat"/>
    <property type="match status" value="1"/>
</dbReference>
<comment type="subcellular location">
    <subcellularLocation>
        <location evidence="1 15">Cytoplasm</location>
    </subcellularLocation>
</comment>
<keyword evidence="17" id="KW-1185">Reference proteome</keyword>
<evidence type="ECO:0000256" key="4">
    <source>
        <dbReference type="ARBA" id="ARBA00023315"/>
    </source>
</evidence>
<evidence type="ECO:0000256" key="15">
    <source>
        <dbReference type="HAMAP-Rule" id="MF_00688"/>
    </source>
</evidence>
<dbReference type="GO" id="GO:0008914">
    <property type="term" value="F:leucyl-tRNA--protein transferase activity"/>
    <property type="evidence" value="ECO:0007669"/>
    <property type="project" value="UniProtKB-UniRule"/>
</dbReference>
<comment type="catalytic activity">
    <reaction evidence="6 15">
        <text>N-terminal L-arginyl-[protein] + L-leucyl-tRNA(Leu) = N-terminal L-leucyl-L-arginyl-[protein] + tRNA(Leu) + H(+)</text>
        <dbReference type="Rhea" id="RHEA:50416"/>
        <dbReference type="Rhea" id="RHEA-COMP:9613"/>
        <dbReference type="Rhea" id="RHEA-COMP:9622"/>
        <dbReference type="Rhea" id="RHEA-COMP:12672"/>
        <dbReference type="Rhea" id="RHEA-COMP:12673"/>
        <dbReference type="ChEBI" id="CHEBI:15378"/>
        <dbReference type="ChEBI" id="CHEBI:64719"/>
        <dbReference type="ChEBI" id="CHEBI:78442"/>
        <dbReference type="ChEBI" id="CHEBI:78494"/>
        <dbReference type="ChEBI" id="CHEBI:133044"/>
        <dbReference type="EC" id="2.3.2.6"/>
    </reaction>
</comment>
<dbReference type="FunFam" id="3.30.70.3550:FF:000001">
    <property type="entry name" value="Leucyl/phenylalanyl-tRNA--protein transferase"/>
    <property type="match status" value="1"/>
</dbReference>
<dbReference type="PANTHER" id="PTHR30098:SF2">
    <property type="entry name" value="LEUCYL_PHENYLALANYL-TRNA--PROTEIN TRANSFERASE"/>
    <property type="match status" value="1"/>
</dbReference>
<dbReference type="GO" id="GO:0005737">
    <property type="term" value="C:cytoplasm"/>
    <property type="evidence" value="ECO:0007669"/>
    <property type="project" value="UniProtKB-SubCell"/>
</dbReference>
<dbReference type="InterPro" id="IPR016181">
    <property type="entry name" value="Acyl_CoA_acyltransferase"/>
</dbReference>
<dbReference type="InterPro" id="IPR042203">
    <property type="entry name" value="Leu/Phe-tRNA_Trfase_C"/>
</dbReference>
<evidence type="ECO:0000256" key="14">
    <source>
        <dbReference type="ARBA" id="ARBA00083640"/>
    </source>
</evidence>
<dbReference type="GO" id="GO:0030163">
    <property type="term" value="P:protein catabolic process"/>
    <property type="evidence" value="ECO:0007669"/>
    <property type="project" value="UniProtKB-UniRule"/>
</dbReference>
<protein>
    <recommendedName>
        <fullName evidence="11 15">Leucyl/phenylalanyl-tRNA--protein transferase</fullName>
        <ecNumber evidence="10 15">2.3.2.6</ecNumber>
    </recommendedName>
    <alternativeName>
        <fullName evidence="12 15">L/F-transferase</fullName>
    </alternativeName>
    <alternativeName>
        <fullName evidence="13 15">Leucyltransferase</fullName>
    </alternativeName>
    <alternativeName>
        <fullName evidence="14 15">Phenyalanyltransferase</fullName>
    </alternativeName>
</protein>
<dbReference type="FunFam" id="3.40.630.70:FF:000001">
    <property type="entry name" value="Leucyl/phenylalanyl-tRNA--protein transferase"/>
    <property type="match status" value="1"/>
</dbReference>
<proteinExistence type="inferred from homology"/>
<dbReference type="eggNOG" id="COG2360">
    <property type="taxonomic scope" value="Bacteria"/>
</dbReference>
<comment type="catalytic activity">
    <reaction evidence="7 15">
        <text>N-terminal L-lysyl-[protein] + L-leucyl-tRNA(Leu) = N-terminal L-leucyl-L-lysyl-[protein] + tRNA(Leu) + H(+)</text>
        <dbReference type="Rhea" id="RHEA:12340"/>
        <dbReference type="Rhea" id="RHEA-COMP:9613"/>
        <dbReference type="Rhea" id="RHEA-COMP:9622"/>
        <dbReference type="Rhea" id="RHEA-COMP:12670"/>
        <dbReference type="Rhea" id="RHEA-COMP:12671"/>
        <dbReference type="ChEBI" id="CHEBI:15378"/>
        <dbReference type="ChEBI" id="CHEBI:65249"/>
        <dbReference type="ChEBI" id="CHEBI:78442"/>
        <dbReference type="ChEBI" id="CHEBI:78494"/>
        <dbReference type="ChEBI" id="CHEBI:133043"/>
        <dbReference type="EC" id="2.3.2.6"/>
    </reaction>
</comment>
<dbReference type="Proteomes" id="UP000004931">
    <property type="component" value="Unassembled WGS sequence"/>
</dbReference>
<dbReference type="STRING" id="247633.GP2143_06230"/>
<evidence type="ECO:0000256" key="5">
    <source>
        <dbReference type="ARBA" id="ARBA00050607"/>
    </source>
</evidence>
<dbReference type="Gene3D" id="3.40.630.70">
    <property type="entry name" value="Leucyl/phenylalanyl-tRNA-protein transferase, C-terminal domain"/>
    <property type="match status" value="1"/>
</dbReference>
<gene>
    <name evidence="15" type="primary">aat</name>
    <name evidence="16" type="ORF">GP2143_06230</name>
</gene>
<keyword evidence="4 15" id="KW-0012">Acyltransferase</keyword>
<name>A0YBU6_9GAMM</name>
<keyword evidence="3 15" id="KW-0808">Transferase</keyword>
<dbReference type="InterPro" id="IPR042221">
    <property type="entry name" value="Leu/Phe-tRNA_Trfase_N"/>
</dbReference>
<dbReference type="Gene3D" id="3.30.70.3550">
    <property type="entry name" value="Leucyl/phenylalanyl-tRNA-protein transferase, N-terminal domain"/>
    <property type="match status" value="1"/>
</dbReference>
<keyword evidence="2 15" id="KW-0963">Cytoplasm</keyword>
<evidence type="ECO:0000256" key="13">
    <source>
        <dbReference type="ARBA" id="ARBA00077165"/>
    </source>
</evidence>
<evidence type="ECO:0000256" key="12">
    <source>
        <dbReference type="ARBA" id="ARBA00077136"/>
    </source>
</evidence>
<organism evidence="16 17">
    <name type="scientific">marine gamma proteobacterium HTCC2143</name>
    <dbReference type="NCBI Taxonomy" id="247633"/>
    <lineage>
        <taxon>Bacteria</taxon>
        <taxon>Pseudomonadati</taxon>
        <taxon>Pseudomonadota</taxon>
        <taxon>Gammaproteobacteria</taxon>
        <taxon>Cellvibrionales</taxon>
        <taxon>Spongiibacteraceae</taxon>
        <taxon>BD1-7 clade</taxon>
    </lineage>
</organism>
<evidence type="ECO:0000256" key="11">
    <source>
        <dbReference type="ARBA" id="ARBA00074372"/>
    </source>
</evidence>
<evidence type="ECO:0000256" key="6">
    <source>
        <dbReference type="ARBA" id="ARBA00050652"/>
    </source>
</evidence>
<evidence type="ECO:0000256" key="9">
    <source>
        <dbReference type="ARBA" id="ARBA00061535"/>
    </source>
</evidence>
<sequence>MRQNEKPDNALLALSKLTMSQIPWLEADSLIFPPSTSAMEEPNGLLAVGGDLSPARLVAAYKLGIFPWFEENQPILWWSPSPRAVLFPPQVHISKSLKKRLRQQAFNVTGDHHFSLVVEHCAQVSRRGQDGTWITDEMLDAYSLLHDMGIAHSVEVWHQGQLAGGLYGLAIGGVFFGESMFSLVSDASKIAFFALCNQLQQWGFAVIDCQVTNPHLLSLGAEEIDRSRFNQLLSSNIERSMTYQWSGSWDLPSGNSD</sequence>
<comment type="function">
    <text evidence="8 15">Functions in the N-end rule pathway of protein degradation where it conjugates Leu, Phe and, less efficiently, Met from aminoacyl-tRNAs to the N-termini of proteins containing an N-terminal arginine or lysine.</text>
</comment>
<evidence type="ECO:0000256" key="1">
    <source>
        <dbReference type="ARBA" id="ARBA00004496"/>
    </source>
</evidence>
<evidence type="ECO:0000256" key="8">
    <source>
        <dbReference type="ARBA" id="ARBA00054043"/>
    </source>
</evidence>
<evidence type="ECO:0000256" key="10">
    <source>
        <dbReference type="ARBA" id="ARBA00066767"/>
    </source>
</evidence>